<dbReference type="SUPFAM" id="SSF52833">
    <property type="entry name" value="Thioredoxin-like"/>
    <property type="match status" value="1"/>
</dbReference>
<proteinExistence type="inferred from homology"/>
<reference evidence="3 4" key="1">
    <citation type="journal article" date="2018" name="BMC Genomics">
        <title>Comparative genome analyses reveal sequence features reflecting distinct modes of host-adaptation between dicot and monocot powdery mildew.</title>
        <authorList>
            <person name="Wu Y."/>
            <person name="Ma X."/>
            <person name="Pan Z."/>
            <person name="Kale S.D."/>
            <person name="Song Y."/>
            <person name="King H."/>
            <person name="Zhang Q."/>
            <person name="Presley C."/>
            <person name="Deng X."/>
            <person name="Wei C.I."/>
            <person name="Xiao S."/>
        </authorList>
    </citation>
    <scope>NUCLEOTIDE SEQUENCE [LARGE SCALE GENOMIC DNA]</scope>
    <source>
        <strain evidence="3">UMSG3</strain>
    </source>
</reference>
<dbReference type="InterPro" id="IPR051498">
    <property type="entry name" value="Phosducin-like_chap/apop_reg"/>
</dbReference>
<dbReference type="InterPro" id="IPR024253">
    <property type="entry name" value="Phosducin_thioredoxin-like_dom"/>
</dbReference>
<organism evidence="3 4">
    <name type="scientific">Golovinomyces cichoracearum</name>
    <dbReference type="NCBI Taxonomy" id="62708"/>
    <lineage>
        <taxon>Eukaryota</taxon>
        <taxon>Fungi</taxon>
        <taxon>Dikarya</taxon>
        <taxon>Ascomycota</taxon>
        <taxon>Pezizomycotina</taxon>
        <taxon>Leotiomycetes</taxon>
        <taxon>Erysiphales</taxon>
        <taxon>Erysiphaceae</taxon>
        <taxon>Golovinomyces</taxon>
    </lineage>
</organism>
<dbReference type="InterPro" id="IPR036249">
    <property type="entry name" value="Thioredoxin-like_sf"/>
</dbReference>
<evidence type="ECO:0000313" key="3">
    <source>
        <dbReference type="EMBL" id="RKF73563.1"/>
    </source>
</evidence>
<dbReference type="STRING" id="62708.A0A420IGD0"/>
<dbReference type="PANTHER" id="PTHR45809:SF3">
    <property type="entry name" value="VIRAL IAP-ASSOCIATED FACTOR HOMOLOG"/>
    <property type="match status" value="1"/>
</dbReference>
<dbReference type="EMBL" id="MCBQ01009362">
    <property type="protein sequence ID" value="RKF73563.1"/>
    <property type="molecule type" value="Genomic_DNA"/>
</dbReference>
<name>A0A420IGD0_9PEZI</name>
<accession>A0A420IGD0</accession>
<gene>
    <name evidence="3" type="ORF">GcM3_093011</name>
</gene>
<dbReference type="AlphaFoldDB" id="A0A420IGD0"/>
<evidence type="ECO:0000256" key="1">
    <source>
        <dbReference type="ARBA" id="ARBA00009686"/>
    </source>
</evidence>
<comment type="caution">
    <text evidence="3">The sequence shown here is derived from an EMBL/GenBank/DDBJ whole genome shotgun (WGS) entry which is preliminary data.</text>
</comment>
<dbReference type="Pfam" id="PF02114">
    <property type="entry name" value="Phosducin"/>
    <property type="match status" value="1"/>
</dbReference>
<dbReference type="Gene3D" id="3.40.30.10">
    <property type="entry name" value="Glutaredoxin"/>
    <property type="match status" value="1"/>
</dbReference>
<evidence type="ECO:0000259" key="2">
    <source>
        <dbReference type="Pfam" id="PF02114"/>
    </source>
</evidence>
<dbReference type="GO" id="GO:0005737">
    <property type="term" value="C:cytoplasm"/>
    <property type="evidence" value="ECO:0007669"/>
    <property type="project" value="TreeGrafter"/>
</dbReference>
<feature type="domain" description="Phosducin" evidence="2">
    <location>
        <begin position="71"/>
        <end position="230"/>
    </location>
</feature>
<sequence length="253" mass="29145">MLAPVEERVNVPIDDPNADTEWNDILRNHGIIPEKPPSPTGQIEEILIQGRNLAHENRLVGKDLDELDELEDLEDENFLEKYRQQRIQELASLTKKSIHGIVYHISKPDYAREVTDASSKFTVLVLLKGTNAESIVLSEIWEHAARLYDEIKFCEIRAEMAIENYPERNCPTILVYKDKDVVKQVVTLVLHGGVRIKVKNIEDILLEVGAIKDDDVRITKRRKYDAQNEDEEISREGSSIRASKFFSYDNYEN</sequence>
<dbReference type="PANTHER" id="PTHR45809">
    <property type="entry name" value="VIRAL IAP-ASSOCIATED FACTOR HOMOLOG"/>
    <property type="match status" value="1"/>
</dbReference>
<dbReference type="GO" id="GO:0006457">
    <property type="term" value="P:protein folding"/>
    <property type="evidence" value="ECO:0007669"/>
    <property type="project" value="TreeGrafter"/>
</dbReference>
<protein>
    <submittedName>
        <fullName evidence="3">Phosducin-like protein C2A9.09</fullName>
    </submittedName>
</protein>
<comment type="similarity">
    <text evidence="1">Belongs to the phosducin family.</text>
</comment>
<dbReference type="Proteomes" id="UP000283383">
    <property type="component" value="Unassembled WGS sequence"/>
</dbReference>
<keyword evidence="4" id="KW-1185">Reference proteome</keyword>
<evidence type="ECO:0000313" key="4">
    <source>
        <dbReference type="Proteomes" id="UP000283383"/>
    </source>
</evidence>